<dbReference type="Proteomes" id="UP000537204">
    <property type="component" value="Unassembled WGS sequence"/>
</dbReference>
<evidence type="ECO:0000313" key="2">
    <source>
        <dbReference type="Proteomes" id="UP000537204"/>
    </source>
</evidence>
<comment type="caution">
    <text evidence="1">The sequence shown here is derived from an EMBL/GenBank/DDBJ whole genome shotgun (WGS) entry which is preliminary data.</text>
</comment>
<dbReference type="RefSeq" id="WP_183877836.1">
    <property type="nucleotide sequence ID" value="NZ_JACHCE010000001.1"/>
</dbReference>
<sequence length="270" mass="30065">MIPNRDLYGMPRSIRTIPSAGISVKPKVPAIIIFVNGFRLAFPVENVIREIRRDDQVVSYDINDYWGDIDDKFQTRLGDQFSFYADGDAPAITAKNALGFEARKQHGRKAGFSLISQINQINRSPIKDRAGRKIIWGENGDLDLYDPKTIPIDIVCHSMGFAYALGMAEVLYESGYNPERIYALAPENPGAGPIPGFVSESAQYGSGPDDPWYQQDWIAPQERIPGVDANIYIPPSVPKGPYASHSVANYGWIFNIRKGIRGYVKPRGVN</sequence>
<proteinExistence type="predicted"/>
<name>A0A7W9DXI6_9SPHI</name>
<evidence type="ECO:0000313" key="1">
    <source>
        <dbReference type="EMBL" id="MBB5634209.1"/>
    </source>
</evidence>
<reference evidence="1 2" key="1">
    <citation type="submission" date="2020-08" db="EMBL/GenBank/DDBJ databases">
        <title>Genomic Encyclopedia of Type Strains, Phase IV (KMG-V): Genome sequencing to study the core and pangenomes of soil and plant-associated prokaryotes.</title>
        <authorList>
            <person name="Whitman W."/>
        </authorList>
    </citation>
    <scope>NUCLEOTIDE SEQUENCE [LARGE SCALE GENOMIC DNA]</scope>
    <source>
        <strain evidence="1 2">S3M1</strain>
    </source>
</reference>
<dbReference type="AlphaFoldDB" id="A0A7W9DXI6"/>
<gene>
    <name evidence="1" type="ORF">HDE68_000094</name>
</gene>
<accession>A0A7W9DXI6</accession>
<protein>
    <submittedName>
        <fullName evidence="1">Uncharacterized protein</fullName>
    </submittedName>
</protein>
<organism evidence="1 2">
    <name type="scientific">Pedobacter cryoconitis</name>
    <dbReference type="NCBI Taxonomy" id="188932"/>
    <lineage>
        <taxon>Bacteria</taxon>
        <taxon>Pseudomonadati</taxon>
        <taxon>Bacteroidota</taxon>
        <taxon>Sphingobacteriia</taxon>
        <taxon>Sphingobacteriales</taxon>
        <taxon>Sphingobacteriaceae</taxon>
        <taxon>Pedobacter</taxon>
    </lineage>
</organism>
<dbReference type="EMBL" id="JACHCE010000001">
    <property type="protein sequence ID" value="MBB5634209.1"/>
    <property type="molecule type" value="Genomic_DNA"/>
</dbReference>